<accession>A0A1D3D9Z7</accession>
<dbReference type="Gene3D" id="2.40.240.10">
    <property type="entry name" value="Ribosomal Protein L25, Chain P"/>
    <property type="match status" value="2"/>
</dbReference>
<evidence type="ECO:0000313" key="15">
    <source>
        <dbReference type="EMBL" id="OEH80284.1"/>
    </source>
</evidence>
<dbReference type="VEuPathDB" id="ToxoDB:cyc_01155"/>
<dbReference type="Gene3D" id="3.40.50.620">
    <property type="entry name" value="HUPs"/>
    <property type="match status" value="1"/>
</dbReference>
<dbReference type="InterPro" id="IPR014729">
    <property type="entry name" value="Rossmann-like_a/b/a_fold"/>
</dbReference>
<dbReference type="SUPFAM" id="SSF47616">
    <property type="entry name" value="GST C-terminal domain-like"/>
    <property type="match status" value="1"/>
</dbReference>
<gene>
    <name evidence="15" type="ORF">cyc_01155</name>
</gene>
<evidence type="ECO:0000256" key="4">
    <source>
        <dbReference type="ARBA" id="ARBA00022490"/>
    </source>
</evidence>
<keyword evidence="7 13" id="KW-0547">Nucleotide-binding</keyword>
<keyword evidence="9 13" id="KW-0648">Protein biosynthesis</keyword>
<evidence type="ECO:0000256" key="6">
    <source>
        <dbReference type="ARBA" id="ARBA00022598"/>
    </source>
</evidence>
<dbReference type="InParanoid" id="A0A1D3D9Z7"/>
<keyword evidence="10 13" id="KW-0030">Aminoacyl-tRNA synthetase</keyword>
<name>A0A1D3D9Z7_9EIME</name>
<dbReference type="CDD" id="cd10289">
    <property type="entry name" value="GST_C_AaRS_like"/>
    <property type="match status" value="1"/>
</dbReference>
<dbReference type="PANTHER" id="PTHR43097">
    <property type="entry name" value="GLUTAMINE-TRNA LIGASE"/>
    <property type="match status" value="1"/>
</dbReference>
<dbReference type="AlphaFoldDB" id="A0A1D3D9Z7"/>
<dbReference type="GO" id="GO:0005829">
    <property type="term" value="C:cytosol"/>
    <property type="evidence" value="ECO:0007669"/>
    <property type="project" value="TreeGrafter"/>
</dbReference>
<dbReference type="VEuPathDB" id="ToxoDB:LOC34618217"/>
<dbReference type="PRINTS" id="PR00987">
    <property type="entry name" value="TRNASYNTHGLU"/>
</dbReference>
<dbReference type="InterPro" id="IPR001412">
    <property type="entry name" value="aa-tRNA-synth_I_CS"/>
</dbReference>
<evidence type="ECO:0000256" key="8">
    <source>
        <dbReference type="ARBA" id="ARBA00022840"/>
    </source>
</evidence>
<evidence type="ECO:0000259" key="14">
    <source>
        <dbReference type="PROSITE" id="PS50405"/>
    </source>
</evidence>
<dbReference type="InterPro" id="IPR020056">
    <property type="entry name" value="Rbsml_bL25/Gln-tRNA_synth_N"/>
</dbReference>
<dbReference type="InterPro" id="IPR049437">
    <property type="entry name" value="tRNA-synt_1c_C2"/>
</dbReference>
<keyword evidence="8 13" id="KW-0067">ATP-binding</keyword>
<dbReference type="FunFam" id="3.90.800.10:FF:000001">
    <property type="entry name" value="Glutamine--tRNA ligase"/>
    <property type="match status" value="1"/>
</dbReference>
<dbReference type="InterPro" id="IPR020061">
    <property type="entry name" value="Glu_tRNA_lig_a-bdl"/>
</dbReference>
<dbReference type="Gene3D" id="3.90.800.10">
    <property type="entry name" value="Glutamyl-tRNA Synthetase, Domain 3"/>
    <property type="match status" value="1"/>
</dbReference>
<dbReference type="InterPro" id="IPR036282">
    <property type="entry name" value="Glutathione-S-Trfase_C_sf"/>
</dbReference>
<dbReference type="SUPFAM" id="SSF52374">
    <property type="entry name" value="Nucleotidylyl transferase"/>
    <property type="match status" value="1"/>
</dbReference>
<dbReference type="GO" id="GO:0004818">
    <property type="term" value="F:glutamate-tRNA ligase activity"/>
    <property type="evidence" value="ECO:0007669"/>
    <property type="project" value="UniProtKB-EC"/>
</dbReference>
<sequence>MCIDLLGLSALIDYGCAGPLILKVLVLGALLRFEESEQRRVYSARVLQQAVLQQWFVVFGLVCGERRSDSGGASWPTVATPVSDAVEPCRAFPGSGAIHHQETRHTLSLSRMAPSTLTIAFDPKQPPLLLLALAQLQGLNSKQLAFCPTDRPEAAGLVALQQQQEQQENPSVEVLPELEAAKRIARCTSQGETLLPDMEGEVLLDALLTVLSGCPFSGSFYTSSAPKDAGLKKMNAYLGFRTFLSGHRLTLVDIGVYVQLRTAVGAEKTGALPEKWTAQYPALIRWYNYMHGLKEVRGPIERALKQKAIGPRPAVSTAAAEKGAAAKGKEKTEGHASYEGKLEGAEMGRVVTRFPPEPSGYLHIGHAKAALLNGYFAKKYQGRMIFRFDDTNPAKENDEFEQSILHDTELLGVQWERVTHTSDYIEQLQDTCTAMIQKGVFYVDNTPTEQMRLERGEGIESASRALPVEEHLRRWEQMIQGTAEGQQCCVRAKIDMQCKNKCMRDPVMFRCVVDPPHHRLGTKFKAYPTYDFACPVVDSWEGVTHALRTNEYADRIPQYHWVQEALGLRKVCIYEFSRLCFVRTVLSKRKLKYFVTEGLVTGWDDPRMPTVRGILRRGLTVEALLEFILQQGPSKAGNLMEWDKLWTLNKQIIDPIVPRYMAVSRADGVTVTITGGPESVTTQSRRLHAKNESLGHVPLYLSNQILIEADDAQVCQDGEEVTLMHWGNCIFEHLEKDANGKVTAIRGKLHLEGDFKKTKKKLNWVPILPPESERLTPLILREFDHLITVDKLEQETDEAWEDCVNRNTQFDTEALGDPNLRSLKTGDKLQLERRGYFRVDEVDGDCLVLVKIPDGRAKAMSTVSSKVQAAALSGAKVGAKGK</sequence>
<evidence type="ECO:0000256" key="3">
    <source>
        <dbReference type="ARBA" id="ARBA00012835"/>
    </source>
</evidence>
<dbReference type="InterPro" id="IPR004526">
    <property type="entry name" value="Glu-tRNA-synth_arc/euk"/>
</dbReference>
<keyword evidence="6 13" id="KW-0436">Ligase</keyword>
<dbReference type="PROSITE" id="PS50405">
    <property type="entry name" value="GST_CTER"/>
    <property type="match status" value="1"/>
</dbReference>
<protein>
    <recommendedName>
        <fullName evidence="3">glutamate--tRNA ligase</fullName>
        <ecNumber evidence="3">6.1.1.17</ecNumber>
    </recommendedName>
    <alternativeName>
        <fullName evidence="11">Glutamyl-tRNA synthetase</fullName>
    </alternativeName>
</protein>
<dbReference type="Pfam" id="PF20974">
    <property type="entry name" value="tRNA-synt_1c_C2"/>
    <property type="match status" value="1"/>
</dbReference>
<comment type="similarity">
    <text evidence="2">Belongs to the class-I aminoacyl-tRNA synthetase family. Glutamate--tRNA ligase type 2 subfamily.</text>
</comment>
<keyword evidence="4" id="KW-0963">Cytoplasm</keyword>
<evidence type="ECO:0000256" key="10">
    <source>
        <dbReference type="ARBA" id="ARBA00023146"/>
    </source>
</evidence>
<dbReference type="InterPro" id="IPR011035">
    <property type="entry name" value="Ribosomal_bL25/Gln-tRNA_synth"/>
</dbReference>
<dbReference type="InterPro" id="IPR000924">
    <property type="entry name" value="Glu/Gln-tRNA-synth"/>
</dbReference>
<dbReference type="GO" id="GO:0006424">
    <property type="term" value="P:glutamyl-tRNA aminoacylation"/>
    <property type="evidence" value="ECO:0007669"/>
    <property type="project" value="InterPro"/>
</dbReference>
<dbReference type="GO" id="GO:0005524">
    <property type="term" value="F:ATP binding"/>
    <property type="evidence" value="ECO:0007669"/>
    <property type="project" value="UniProtKB-KW"/>
</dbReference>
<dbReference type="Pfam" id="PF00749">
    <property type="entry name" value="tRNA-synt_1c"/>
    <property type="match status" value="1"/>
</dbReference>
<organism evidence="15 16">
    <name type="scientific">Cyclospora cayetanensis</name>
    <dbReference type="NCBI Taxonomy" id="88456"/>
    <lineage>
        <taxon>Eukaryota</taxon>
        <taxon>Sar</taxon>
        <taxon>Alveolata</taxon>
        <taxon>Apicomplexa</taxon>
        <taxon>Conoidasida</taxon>
        <taxon>Coccidia</taxon>
        <taxon>Eucoccidiorida</taxon>
        <taxon>Eimeriorina</taxon>
        <taxon>Eimeriidae</taxon>
        <taxon>Cyclospora</taxon>
    </lineage>
</organism>
<evidence type="ECO:0000256" key="13">
    <source>
        <dbReference type="RuleBase" id="RU363037"/>
    </source>
</evidence>
<dbReference type="HAMAP" id="MF_02076">
    <property type="entry name" value="Glu_tRNA_synth_type2"/>
    <property type="match status" value="1"/>
</dbReference>
<dbReference type="FunFam" id="2.40.240.10:FF:000004">
    <property type="entry name" value="Glutamyl-tRNA synthetase, cytoplasmic"/>
    <property type="match status" value="1"/>
</dbReference>
<dbReference type="PROSITE" id="PS00178">
    <property type="entry name" value="AA_TRNA_LIGASE_I"/>
    <property type="match status" value="1"/>
</dbReference>
<dbReference type="Gene3D" id="1.10.1160.10">
    <property type="entry name" value="Glutamyl-trna Synthetase, Domain 2"/>
    <property type="match status" value="1"/>
</dbReference>
<dbReference type="Proteomes" id="UP000095192">
    <property type="component" value="Unassembled WGS sequence"/>
</dbReference>
<reference evidence="15 16" key="1">
    <citation type="journal article" date="2016" name="BMC Genomics">
        <title>Comparative genomics reveals Cyclospora cayetanensis possesses coccidia-like metabolism and invasion components but unique surface antigens.</title>
        <authorList>
            <person name="Liu S."/>
            <person name="Wang L."/>
            <person name="Zheng H."/>
            <person name="Xu Z."/>
            <person name="Roellig D.M."/>
            <person name="Li N."/>
            <person name="Frace M.A."/>
            <person name="Tang K."/>
            <person name="Arrowood M.J."/>
            <person name="Moss D.M."/>
            <person name="Zhang L."/>
            <person name="Feng Y."/>
            <person name="Xiao L."/>
        </authorList>
    </citation>
    <scope>NUCLEOTIDE SEQUENCE [LARGE SCALE GENOMIC DNA]</scope>
    <source>
        <strain evidence="15 16">CHN_HEN01</strain>
    </source>
</reference>
<evidence type="ECO:0000313" key="16">
    <source>
        <dbReference type="Proteomes" id="UP000095192"/>
    </source>
</evidence>
<evidence type="ECO:0000256" key="7">
    <source>
        <dbReference type="ARBA" id="ARBA00022741"/>
    </source>
</evidence>
<feature type="domain" description="GST C-terminal" evidence="14">
    <location>
        <begin position="165"/>
        <end position="317"/>
    </location>
</feature>
<comment type="caution">
    <text evidence="15">The sequence shown here is derived from an EMBL/GenBank/DDBJ whole genome shotgun (WGS) entry which is preliminary data.</text>
</comment>
<dbReference type="EMBL" id="JROU02000136">
    <property type="protein sequence ID" value="OEH80284.1"/>
    <property type="molecule type" value="Genomic_DNA"/>
</dbReference>
<dbReference type="Pfam" id="PF03950">
    <property type="entry name" value="tRNA-synt_1c_C"/>
    <property type="match status" value="1"/>
</dbReference>
<comment type="catalytic activity">
    <reaction evidence="12">
        <text>tRNA(Glu) + L-glutamate + ATP = L-glutamyl-tRNA(Glu) + AMP + diphosphate</text>
        <dbReference type="Rhea" id="RHEA:23540"/>
        <dbReference type="Rhea" id="RHEA-COMP:9663"/>
        <dbReference type="Rhea" id="RHEA-COMP:9680"/>
        <dbReference type="ChEBI" id="CHEBI:29985"/>
        <dbReference type="ChEBI" id="CHEBI:30616"/>
        <dbReference type="ChEBI" id="CHEBI:33019"/>
        <dbReference type="ChEBI" id="CHEBI:78442"/>
        <dbReference type="ChEBI" id="CHEBI:78520"/>
        <dbReference type="ChEBI" id="CHEBI:456215"/>
        <dbReference type="EC" id="6.1.1.17"/>
    </reaction>
</comment>
<evidence type="ECO:0000256" key="1">
    <source>
        <dbReference type="ARBA" id="ARBA00004496"/>
    </source>
</evidence>
<dbReference type="SUPFAM" id="SSF50715">
    <property type="entry name" value="Ribosomal protein L25-like"/>
    <property type="match status" value="1"/>
</dbReference>
<evidence type="ECO:0000256" key="2">
    <source>
        <dbReference type="ARBA" id="ARBA00008927"/>
    </source>
</evidence>
<dbReference type="FunFam" id="3.40.50.620:FF:000037">
    <property type="entry name" value="Glutamine--tRNA ligase cytoplasmic"/>
    <property type="match status" value="1"/>
</dbReference>
<dbReference type="Gene3D" id="1.20.1050.130">
    <property type="match status" value="1"/>
</dbReference>
<dbReference type="PANTHER" id="PTHR43097:SF5">
    <property type="entry name" value="GLUTAMATE--TRNA LIGASE"/>
    <property type="match status" value="1"/>
</dbReference>
<evidence type="ECO:0000256" key="9">
    <source>
        <dbReference type="ARBA" id="ARBA00022917"/>
    </source>
</evidence>
<comment type="subcellular location">
    <subcellularLocation>
        <location evidence="1">Cytoplasm</location>
    </subcellularLocation>
</comment>
<dbReference type="FunFam" id="1.10.1160.10:FF:000001">
    <property type="entry name" value="Glutamine--tRNA ligase"/>
    <property type="match status" value="1"/>
</dbReference>
<dbReference type="InterPro" id="IPR020059">
    <property type="entry name" value="Glu/Gln-tRNA-synth_Ib_codon-bd"/>
</dbReference>
<keyword evidence="16" id="KW-1185">Reference proteome</keyword>
<dbReference type="NCBIfam" id="TIGR00463">
    <property type="entry name" value="gltX_arch"/>
    <property type="match status" value="1"/>
</dbReference>
<dbReference type="GO" id="GO:0017102">
    <property type="term" value="C:methionyl glutamyl tRNA synthetase complex"/>
    <property type="evidence" value="ECO:0007669"/>
    <property type="project" value="TreeGrafter"/>
</dbReference>
<dbReference type="EC" id="6.1.1.17" evidence="3"/>
<dbReference type="FunCoup" id="A0A1D3D9Z7">
    <property type="interactions" value="279"/>
</dbReference>
<dbReference type="InterPro" id="IPR020058">
    <property type="entry name" value="Glu/Gln-tRNA-synth_Ib_cat-dom"/>
</dbReference>
<evidence type="ECO:0000256" key="12">
    <source>
        <dbReference type="ARBA" id="ARBA00048351"/>
    </source>
</evidence>
<dbReference type="InterPro" id="IPR010987">
    <property type="entry name" value="Glutathione-S-Trfase_C-like"/>
</dbReference>
<keyword evidence="5" id="KW-0597">Phosphoprotein</keyword>
<proteinExistence type="inferred from homology"/>
<evidence type="ECO:0000256" key="5">
    <source>
        <dbReference type="ARBA" id="ARBA00022553"/>
    </source>
</evidence>
<evidence type="ECO:0000256" key="11">
    <source>
        <dbReference type="ARBA" id="ARBA00030865"/>
    </source>
</evidence>
<dbReference type="InterPro" id="IPR050132">
    <property type="entry name" value="Gln/Glu-tRNA_Ligase"/>
</dbReference>